<accession>A0A1V1PHM3</accession>
<reference evidence="3" key="1">
    <citation type="submission" date="2012-11" db="EMBL/GenBank/DDBJ databases">
        <authorList>
            <person name="Lucero-Rivera Y.E."/>
            <person name="Tovar-Ramirez D."/>
        </authorList>
    </citation>
    <scope>NUCLEOTIDE SEQUENCE [LARGE SCALE GENOMIC DNA]</scope>
    <source>
        <strain evidence="3">Araruama</strain>
    </source>
</reference>
<evidence type="ECO:0000313" key="2">
    <source>
        <dbReference type="EMBL" id="ETR74316.1"/>
    </source>
</evidence>
<dbReference type="GO" id="GO:0016491">
    <property type="term" value="F:oxidoreductase activity"/>
    <property type="evidence" value="ECO:0007669"/>
    <property type="project" value="InterPro"/>
</dbReference>
<dbReference type="AlphaFoldDB" id="A0A1V1PHM3"/>
<feature type="domain" description="Rubrerythrin diiron-binding" evidence="1">
    <location>
        <begin position="92"/>
        <end position="145"/>
    </location>
</feature>
<organism evidence="2 3">
    <name type="scientific">Candidatus Magnetoglobus multicellularis str. Araruama</name>
    <dbReference type="NCBI Taxonomy" id="890399"/>
    <lineage>
        <taxon>Bacteria</taxon>
        <taxon>Pseudomonadati</taxon>
        <taxon>Thermodesulfobacteriota</taxon>
        <taxon>Desulfobacteria</taxon>
        <taxon>Desulfobacterales</taxon>
        <taxon>Desulfobacteraceae</taxon>
        <taxon>Candidatus Magnetoglobus</taxon>
    </lineage>
</organism>
<dbReference type="EMBL" id="ATBP01000012">
    <property type="protein sequence ID" value="ETR74316.1"/>
    <property type="molecule type" value="Genomic_DNA"/>
</dbReference>
<protein>
    <submittedName>
        <fullName evidence="2">Putative rubrerythrin Rbr</fullName>
    </submittedName>
</protein>
<dbReference type="PANTHER" id="PTHR33531:SF10">
    <property type="entry name" value="BLR7895 PROTEIN"/>
    <property type="match status" value="1"/>
</dbReference>
<name>A0A1V1PHM3_9BACT</name>
<sequence length="151" mass="17711">MNFNNIDEIIKYAIEKEIEAEQFYLEAAAEAEFTGARQLFEDFAKEENKHKTMLETLDKDQIHSFVPETVPDLKRSNYLVDMTYEKGMGFADILRLAMKREEKANKLYLDLSQKAGQDDIKKLFEKLAQEESKHKFGLERMYDDYMATMGD</sequence>
<dbReference type="Proteomes" id="UP000189670">
    <property type="component" value="Unassembled WGS sequence"/>
</dbReference>
<dbReference type="InterPro" id="IPR012347">
    <property type="entry name" value="Ferritin-like"/>
</dbReference>
<dbReference type="PANTHER" id="PTHR33531">
    <property type="entry name" value="RUBRERYTHRIN SUBFAMILY"/>
    <property type="match status" value="1"/>
</dbReference>
<dbReference type="GO" id="GO:0046872">
    <property type="term" value="F:metal ion binding"/>
    <property type="evidence" value="ECO:0007669"/>
    <property type="project" value="InterPro"/>
</dbReference>
<dbReference type="InterPro" id="IPR003251">
    <property type="entry name" value="Rr_diiron-bd_dom"/>
</dbReference>
<evidence type="ECO:0000259" key="1">
    <source>
        <dbReference type="Pfam" id="PF02915"/>
    </source>
</evidence>
<dbReference type="CDD" id="cd01045">
    <property type="entry name" value="Ferritin_like_AB"/>
    <property type="match status" value="1"/>
</dbReference>
<dbReference type="SUPFAM" id="SSF47240">
    <property type="entry name" value="Ferritin-like"/>
    <property type="match status" value="1"/>
</dbReference>
<evidence type="ECO:0000313" key="3">
    <source>
        <dbReference type="Proteomes" id="UP000189670"/>
    </source>
</evidence>
<dbReference type="Gene3D" id="1.20.1260.10">
    <property type="match status" value="1"/>
</dbReference>
<dbReference type="InterPro" id="IPR009078">
    <property type="entry name" value="Ferritin-like_SF"/>
</dbReference>
<comment type="caution">
    <text evidence="2">The sequence shown here is derived from an EMBL/GenBank/DDBJ whole genome shotgun (WGS) entry which is preliminary data.</text>
</comment>
<feature type="domain" description="Rubrerythrin diiron-binding" evidence="1">
    <location>
        <begin position="8"/>
        <end position="56"/>
    </location>
</feature>
<gene>
    <name evidence="2" type="ORF">OMM_06402</name>
</gene>
<dbReference type="Pfam" id="PF02915">
    <property type="entry name" value="Rubrerythrin"/>
    <property type="match status" value="2"/>
</dbReference>
<proteinExistence type="predicted"/>